<evidence type="ECO:0000256" key="1">
    <source>
        <dbReference type="SAM" id="MobiDB-lite"/>
    </source>
</evidence>
<dbReference type="InParanoid" id="C3YHS9"/>
<accession>C3YHS9</accession>
<keyword evidence="2" id="KW-0732">Signal</keyword>
<organism>
    <name type="scientific">Branchiostoma floridae</name>
    <name type="common">Florida lancelet</name>
    <name type="synonym">Amphioxus</name>
    <dbReference type="NCBI Taxonomy" id="7739"/>
    <lineage>
        <taxon>Eukaryota</taxon>
        <taxon>Metazoa</taxon>
        <taxon>Chordata</taxon>
        <taxon>Cephalochordata</taxon>
        <taxon>Leptocardii</taxon>
        <taxon>Amphioxiformes</taxon>
        <taxon>Branchiostomatidae</taxon>
        <taxon>Branchiostoma</taxon>
    </lineage>
</organism>
<name>C3YHS9_BRAFL</name>
<sequence>MRPSGGVLYLFLALTVVSAAPVHPLARRSIVVDYKIGDVADADNSASNTLNDKMNNRMQNSFNGLHVVAPFVEKSFFYYYLETGWMFVSQVVSHKYRPVLIRRATRRKDETVRRSPVTVPGANRGQCRACPPASETVTQFYVLTSSETEMTTPQTSPLQVPVMLTLNELDRDLVMKQLKTKPRDAMMRPSGGLLYLFLALTLVRAAPGHPLARRSVDVELKILPVPITRNRASNRVDLVYNNVDVPAELVDVTVSGNDDTGDVTSPGPGDADPERASTDSVTLS</sequence>
<protein>
    <submittedName>
        <fullName evidence="3">Uncharacterized protein</fullName>
    </submittedName>
</protein>
<proteinExistence type="predicted"/>
<dbReference type="AlphaFoldDB" id="C3YHS9"/>
<evidence type="ECO:0000256" key="2">
    <source>
        <dbReference type="SAM" id="SignalP"/>
    </source>
</evidence>
<feature type="chain" id="PRO_5002933604" evidence="2">
    <location>
        <begin position="20"/>
        <end position="284"/>
    </location>
</feature>
<dbReference type="EMBL" id="GG666514">
    <property type="protein sequence ID" value="EEN60066.1"/>
    <property type="molecule type" value="Genomic_DNA"/>
</dbReference>
<reference evidence="3" key="1">
    <citation type="journal article" date="2008" name="Nature">
        <title>The amphioxus genome and the evolution of the chordate karyotype.</title>
        <authorList>
            <consortium name="US DOE Joint Genome Institute (JGI-PGF)"/>
            <person name="Putnam N.H."/>
            <person name="Butts T."/>
            <person name="Ferrier D.E.K."/>
            <person name="Furlong R.F."/>
            <person name="Hellsten U."/>
            <person name="Kawashima T."/>
            <person name="Robinson-Rechavi M."/>
            <person name="Shoguchi E."/>
            <person name="Terry A."/>
            <person name="Yu J.-K."/>
            <person name="Benito-Gutierrez E.L."/>
            <person name="Dubchak I."/>
            <person name="Garcia-Fernandez J."/>
            <person name="Gibson-Brown J.J."/>
            <person name="Grigoriev I.V."/>
            <person name="Horton A.C."/>
            <person name="de Jong P.J."/>
            <person name="Jurka J."/>
            <person name="Kapitonov V.V."/>
            <person name="Kohara Y."/>
            <person name="Kuroki Y."/>
            <person name="Lindquist E."/>
            <person name="Lucas S."/>
            <person name="Osoegawa K."/>
            <person name="Pennacchio L.A."/>
            <person name="Salamov A.A."/>
            <person name="Satou Y."/>
            <person name="Sauka-Spengler T."/>
            <person name="Schmutz J."/>
            <person name="Shin-I T."/>
            <person name="Toyoda A."/>
            <person name="Bronner-Fraser M."/>
            <person name="Fujiyama A."/>
            <person name="Holland L.Z."/>
            <person name="Holland P.W.H."/>
            <person name="Satoh N."/>
            <person name="Rokhsar D.S."/>
        </authorList>
    </citation>
    <scope>NUCLEOTIDE SEQUENCE [LARGE SCALE GENOMIC DNA]</scope>
    <source>
        <strain evidence="3">S238N-H82</strain>
        <tissue evidence="3">Testes</tissue>
    </source>
</reference>
<gene>
    <name evidence="3" type="ORF">BRAFLDRAFT_71655</name>
</gene>
<feature type="signal peptide" evidence="2">
    <location>
        <begin position="1"/>
        <end position="19"/>
    </location>
</feature>
<evidence type="ECO:0000313" key="3">
    <source>
        <dbReference type="EMBL" id="EEN60066.1"/>
    </source>
</evidence>
<feature type="region of interest" description="Disordered" evidence="1">
    <location>
        <begin position="253"/>
        <end position="284"/>
    </location>
</feature>